<evidence type="ECO:0000256" key="3">
    <source>
        <dbReference type="ARBA" id="ARBA00023237"/>
    </source>
</evidence>
<evidence type="ECO:0000313" key="6">
    <source>
        <dbReference type="Proteomes" id="UP000315131"/>
    </source>
</evidence>
<dbReference type="InterPro" id="IPR008969">
    <property type="entry name" value="CarboxyPept-like_regulatory"/>
</dbReference>
<protein>
    <submittedName>
        <fullName evidence="5">TonB-dependent receptor</fullName>
    </submittedName>
</protein>
<evidence type="ECO:0000313" key="5">
    <source>
        <dbReference type="EMBL" id="TRO67250.1"/>
    </source>
</evidence>
<gene>
    <name evidence="5" type="ORF">FGM01_05030</name>
</gene>
<keyword evidence="3" id="KW-0998">Cell outer membrane</keyword>
<dbReference type="InterPro" id="IPR036942">
    <property type="entry name" value="Beta-barrel_TonB_sf"/>
</dbReference>
<dbReference type="Pfam" id="PF07715">
    <property type="entry name" value="Plug"/>
    <property type="match status" value="1"/>
</dbReference>
<dbReference type="Gene3D" id="2.170.130.10">
    <property type="entry name" value="TonB-dependent receptor, plug domain"/>
    <property type="match status" value="1"/>
</dbReference>
<dbReference type="RefSeq" id="WP_143410028.1">
    <property type="nucleotide sequence ID" value="NZ_VHSF01000001.1"/>
</dbReference>
<keyword evidence="6" id="KW-1185">Reference proteome</keyword>
<reference evidence="5 6" key="1">
    <citation type="submission" date="2019-06" db="EMBL/GenBank/DDBJ databases">
        <title>Gramella sabulilitoris sp. nov., isolated from a marine sand.</title>
        <authorList>
            <person name="Yoon J.-H."/>
        </authorList>
    </citation>
    <scope>NUCLEOTIDE SEQUENCE [LARGE SCALE GENOMIC DNA]</scope>
    <source>
        <strain evidence="5 6">HSMS-1</strain>
    </source>
</reference>
<dbReference type="Proteomes" id="UP000315131">
    <property type="component" value="Unassembled WGS sequence"/>
</dbReference>
<dbReference type="Gene3D" id="2.40.170.20">
    <property type="entry name" value="TonB-dependent receptor, beta-barrel domain"/>
    <property type="match status" value="2"/>
</dbReference>
<sequence>MKISIFWGFIFLLFSFKMNSQQSVIKGRLVDAITNVPLPLVKIAIEGLVIETLTDPDGEFSIGLDSMDRTEVVVVFSKTGYTTKRFPLNIGIGEKTLETISLNPDAFYERSQQSTISLSDADIISEEAEFDNISGLLQSTRDVFLNAAAFDFSQTFFRVRGFGSEYGKLMINGIEMNKLFDGRPQWSNWGGLNDVQRNQIFSNGISANEYGFGGLGGTTNIIMRASKYQKANRISLAGSNRSYNARLMATIASGEQGSGWFYAISIGRRYAEEAYIEGTAYDSNSFFAAVEKRINENHSLNLTGIFTPVTRGRSAPLTQEVLDLKGSKYNPHWGLQNGKIRNSRIRKIKEPILMLNHFWQITRKVQLNTNLAYQFGEISNSRIDYGGTTAGNLDGQPFYFGAGANPDPTYYQNLPGYYLRFENNQNFEAAYRAQSDFLEDGQLDWNRLYLANTTNTEIGNNSAYVLAEDVNKDDLINVNAILNWEWSDRLKLTGSLRYTDLKNRNFARINDLLGGNSFLDIDVYAEQVGDTPLILAKQSDLSNLNRLVKEADIYKYDYDIRANLSEVFIQGQYAWKRLELTLSGKFGNVMYQRTGNFQNGLYASNSLGESDELNFQNFGLKTGFLYKFSGRQNVEFNLGYFLKPPAFRNTFVNPRQNNAVVRNVREEKIRSTDLSYRYRTSKFNVRLTGYFTTIDEGTEVSNYFANGLGGLGSENTAAFVQEVLTGIDRQHFGLEIGSEYQITSTLKAKVAASLGQFTYASNPSLYLNSASFSESKDYGRAYLKNYFLAGGPQRAALAGFEYRDPEYWWFGTTVNYFSHAFLDVNPLTRTSNFQTDFDGLPLLDYDPAIARELLQQEQFDDYFLVNMVGGKSWRLRDKYLGFFVSINNLLDREYKSGGFEQARNANYRTLKQDRDREIMVFGNKYWLGYGTSFFANVSLRF</sequence>
<keyword evidence="2" id="KW-0472">Membrane</keyword>
<dbReference type="SUPFAM" id="SSF56935">
    <property type="entry name" value="Porins"/>
    <property type="match status" value="1"/>
</dbReference>
<organism evidence="5 6">
    <name type="scientific">Christiangramia sabulilitoris</name>
    <dbReference type="NCBI Taxonomy" id="2583991"/>
    <lineage>
        <taxon>Bacteria</taxon>
        <taxon>Pseudomonadati</taxon>
        <taxon>Bacteroidota</taxon>
        <taxon>Flavobacteriia</taxon>
        <taxon>Flavobacteriales</taxon>
        <taxon>Flavobacteriaceae</taxon>
        <taxon>Christiangramia</taxon>
    </lineage>
</organism>
<comment type="subcellular location">
    <subcellularLocation>
        <location evidence="1">Cell outer membrane</location>
    </subcellularLocation>
</comment>
<proteinExistence type="predicted"/>
<dbReference type="SUPFAM" id="SSF49464">
    <property type="entry name" value="Carboxypeptidase regulatory domain-like"/>
    <property type="match status" value="1"/>
</dbReference>
<dbReference type="InterPro" id="IPR012910">
    <property type="entry name" value="Plug_dom"/>
</dbReference>
<evidence type="ECO:0000256" key="1">
    <source>
        <dbReference type="ARBA" id="ARBA00004442"/>
    </source>
</evidence>
<comment type="caution">
    <text evidence="5">The sequence shown here is derived from an EMBL/GenBank/DDBJ whole genome shotgun (WGS) entry which is preliminary data.</text>
</comment>
<keyword evidence="5" id="KW-0675">Receptor</keyword>
<dbReference type="OrthoDB" id="1453181at2"/>
<dbReference type="AlphaFoldDB" id="A0A550I8F4"/>
<evidence type="ECO:0000256" key="2">
    <source>
        <dbReference type="ARBA" id="ARBA00023136"/>
    </source>
</evidence>
<dbReference type="EMBL" id="VHSF01000001">
    <property type="protein sequence ID" value="TRO67250.1"/>
    <property type="molecule type" value="Genomic_DNA"/>
</dbReference>
<evidence type="ECO:0000259" key="4">
    <source>
        <dbReference type="Pfam" id="PF07715"/>
    </source>
</evidence>
<feature type="domain" description="TonB-dependent receptor plug" evidence="4">
    <location>
        <begin position="113"/>
        <end position="218"/>
    </location>
</feature>
<dbReference type="Gene3D" id="2.60.40.1120">
    <property type="entry name" value="Carboxypeptidase-like, regulatory domain"/>
    <property type="match status" value="1"/>
</dbReference>
<dbReference type="Pfam" id="PF13715">
    <property type="entry name" value="CarbopepD_reg_2"/>
    <property type="match status" value="1"/>
</dbReference>
<dbReference type="GO" id="GO:0009279">
    <property type="term" value="C:cell outer membrane"/>
    <property type="evidence" value="ECO:0007669"/>
    <property type="project" value="UniProtKB-SubCell"/>
</dbReference>
<name>A0A550I8F4_9FLAO</name>
<dbReference type="InterPro" id="IPR037066">
    <property type="entry name" value="Plug_dom_sf"/>
</dbReference>
<accession>A0A550I8F4</accession>